<dbReference type="SMART" id="SM00365">
    <property type="entry name" value="LRR_SD22"/>
    <property type="match status" value="3"/>
</dbReference>
<reference evidence="4" key="1">
    <citation type="submission" date="2016-10" db="EMBL/GenBank/DDBJ databases">
        <authorList>
            <person name="Benchimol M."/>
            <person name="Almeida L.G."/>
            <person name="Vasconcelos A.T."/>
            <person name="Perreira-Neves A."/>
            <person name="Rosa I.A."/>
            <person name="Tasca T."/>
            <person name="Bogo M.R."/>
            <person name="de Souza W."/>
        </authorList>
    </citation>
    <scope>NUCLEOTIDE SEQUENCE [LARGE SCALE GENOMIC DNA]</scope>
    <source>
        <strain evidence="4">K</strain>
    </source>
</reference>
<dbReference type="OrthoDB" id="10264738at2759"/>
<dbReference type="InterPro" id="IPR003591">
    <property type="entry name" value="Leu-rich_rpt_typical-subtyp"/>
</dbReference>
<accession>A0A1J4K7I8</accession>
<dbReference type="Pfam" id="PF13855">
    <property type="entry name" value="LRR_8"/>
    <property type="match status" value="2"/>
</dbReference>
<keyword evidence="5" id="KW-1185">Reference proteome</keyword>
<dbReference type="SMART" id="SM00332">
    <property type="entry name" value="PP2Cc"/>
    <property type="match status" value="1"/>
</dbReference>
<keyword evidence="2" id="KW-0677">Repeat</keyword>
<feature type="domain" description="PPM-type phosphatase" evidence="3">
    <location>
        <begin position="551"/>
        <end position="796"/>
    </location>
</feature>
<dbReference type="SUPFAM" id="SSF81606">
    <property type="entry name" value="PP2C-like"/>
    <property type="match status" value="1"/>
</dbReference>
<dbReference type="Gene3D" id="3.60.40.10">
    <property type="entry name" value="PPM-type phosphatase domain"/>
    <property type="match status" value="1"/>
</dbReference>
<dbReference type="RefSeq" id="XP_068358517.1">
    <property type="nucleotide sequence ID" value="XM_068492817.1"/>
</dbReference>
<keyword evidence="1" id="KW-0433">Leucine-rich repeat</keyword>
<dbReference type="InterPro" id="IPR036457">
    <property type="entry name" value="PPM-type-like_dom_sf"/>
</dbReference>
<sequence>MSQRLPFPIPSPNKIRPLSLKRLGSEFNFYRRSSSQVTKNDTPLVPSEQKKLDLVGRIEELKLPLPAVLQVLDLSENPGLSSDFVFQLNIPTLQTLRLNHCDIVVLPENPPPMASTIRILSLDGNHLNSIPEWIFKMPELNELSLFGNEIETIEFPENTHLIKILNLSYNPLIEVKSHSNFNVQLLNLTQTKLKEIPHLPLLNLKTLCLVRCCISGYLDFQVFYKLAYLDLSFNQIESLSDAFVDSCQCLCQLNLSNNLLKSLPESFVCPPEMTKINLSNNFLTSIPKSFLNSIKLENMNLSNNKITNLEPFRFRQLRNLNLSNNLLTELPDCFEISNYLTVLNIAFNQITDLPHSLVSCNEMLELNCTSNKFDHFPPVVFSLGNLRTLVFAGNIITTIPDSLSGLFKLQNFDLSNNHVISLPLFIQRLPELKTLSFSHNRITEVTNITFPQRLQSIDLSFNLIEKFKINPLALLENLSLQYNKLTDISFNMTDFPSIQFFSIACNDLLGGKLDFVENSSAEVEFFGNEDIEFHKRERNHSTDAFPSDRFGVGIAATLGSRKTMEDSFTVASTDNSDFFLIFDGHAGPSAARLLSDYIGGTIEQIENADNIPEAIDDILFRGNEYIRSFNIIDGTTAAGAFVKNNTAYVFGIGDSRVLRVTQENHIKSEQLTIDHKPTNPSEFERLRNEGFNISAEGRISRKLAVSRALGDFWCNNNTKKYQGLFIKPEIIQINLSEEEDVGFVIACDGLWDVLSNTEVAKIVRKAETAVDAAVTLKNLAIASGSQDNVSVIVVLWKPKEGDEGISPRNTVEELPPYEEEVIVTPQVITQLPVRNRRRR</sequence>
<dbReference type="PANTHER" id="PTHR48051">
    <property type="match status" value="1"/>
</dbReference>
<dbReference type="VEuPathDB" id="TrichDB:TRFO_05969"/>
<dbReference type="PROSITE" id="PS51450">
    <property type="entry name" value="LRR"/>
    <property type="match status" value="5"/>
</dbReference>
<evidence type="ECO:0000313" key="5">
    <source>
        <dbReference type="Proteomes" id="UP000179807"/>
    </source>
</evidence>
<dbReference type="GeneID" id="94827521"/>
<organism evidence="4 5">
    <name type="scientific">Tritrichomonas foetus</name>
    <dbReference type="NCBI Taxonomy" id="1144522"/>
    <lineage>
        <taxon>Eukaryota</taxon>
        <taxon>Metamonada</taxon>
        <taxon>Parabasalia</taxon>
        <taxon>Tritrichomonadida</taxon>
        <taxon>Tritrichomonadidae</taxon>
        <taxon>Tritrichomonas</taxon>
    </lineage>
</organism>
<dbReference type="PROSITE" id="PS51746">
    <property type="entry name" value="PPM_2"/>
    <property type="match status" value="1"/>
</dbReference>
<dbReference type="CDD" id="cd00143">
    <property type="entry name" value="PP2Cc"/>
    <property type="match status" value="1"/>
</dbReference>
<dbReference type="Gene3D" id="3.80.10.10">
    <property type="entry name" value="Ribonuclease Inhibitor"/>
    <property type="match status" value="4"/>
</dbReference>
<dbReference type="InterPro" id="IPR032675">
    <property type="entry name" value="LRR_dom_sf"/>
</dbReference>
<gene>
    <name evidence="4" type="ORF">TRFO_05969</name>
</gene>
<dbReference type="InterPro" id="IPR050216">
    <property type="entry name" value="LRR_domain-containing"/>
</dbReference>
<dbReference type="EMBL" id="MLAK01000760">
    <property type="protein sequence ID" value="OHT05381.1"/>
    <property type="molecule type" value="Genomic_DNA"/>
</dbReference>
<dbReference type="SUPFAM" id="SSF52058">
    <property type="entry name" value="L domain-like"/>
    <property type="match status" value="2"/>
</dbReference>
<dbReference type="SMART" id="SM00369">
    <property type="entry name" value="LRR_TYP"/>
    <property type="match status" value="10"/>
</dbReference>
<evidence type="ECO:0000256" key="2">
    <source>
        <dbReference type="ARBA" id="ARBA00022737"/>
    </source>
</evidence>
<dbReference type="PANTHER" id="PTHR48051:SF1">
    <property type="entry name" value="RAS SUPPRESSOR PROTEIN 1"/>
    <property type="match status" value="1"/>
</dbReference>
<dbReference type="InterPro" id="IPR001932">
    <property type="entry name" value="PPM-type_phosphatase-like_dom"/>
</dbReference>
<evidence type="ECO:0000259" key="3">
    <source>
        <dbReference type="PROSITE" id="PS51746"/>
    </source>
</evidence>
<proteinExistence type="predicted"/>
<evidence type="ECO:0000256" key="1">
    <source>
        <dbReference type="ARBA" id="ARBA00022614"/>
    </source>
</evidence>
<protein>
    <recommendedName>
        <fullName evidence="3">PPM-type phosphatase domain-containing protein</fullName>
    </recommendedName>
</protein>
<dbReference type="Proteomes" id="UP000179807">
    <property type="component" value="Unassembled WGS sequence"/>
</dbReference>
<dbReference type="InterPro" id="IPR001611">
    <property type="entry name" value="Leu-rich_rpt"/>
</dbReference>
<dbReference type="AlphaFoldDB" id="A0A1J4K7I8"/>
<comment type="caution">
    <text evidence="4">The sequence shown here is derived from an EMBL/GenBank/DDBJ whole genome shotgun (WGS) entry which is preliminary data.</text>
</comment>
<dbReference type="SMART" id="SM00364">
    <property type="entry name" value="LRR_BAC"/>
    <property type="match status" value="9"/>
</dbReference>
<dbReference type="GO" id="GO:0005737">
    <property type="term" value="C:cytoplasm"/>
    <property type="evidence" value="ECO:0007669"/>
    <property type="project" value="TreeGrafter"/>
</dbReference>
<name>A0A1J4K7I8_9EUKA</name>
<dbReference type="Pfam" id="PF00481">
    <property type="entry name" value="PP2C"/>
    <property type="match status" value="1"/>
</dbReference>
<evidence type="ECO:0000313" key="4">
    <source>
        <dbReference type="EMBL" id="OHT05381.1"/>
    </source>
</evidence>